<dbReference type="VEuPathDB" id="FungiDB:ASPWEDRAFT_43655"/>
<sequence>MGGGIDVSANKEPVTEPFASWVASLSLSDVPEDVRTRVKHILLDGLGCALLGSKLPWSVKAKEAICTLEGPGKCSLIGYNQGLGPLPAALLNSTFLQAFEMDEFHFANPIHGSSVIIPAIFAAAQHESSPITGASLLLAALVGYETGPRVGAALGGHQILGMGWHSGPIFGPAASAAAVSKLWNQPAEIIEESIGTACTQAGGLMSAQYESMVKRMQHGFAARSGVLAASLSREGFRGIKKVFDREYGGFLTTFSLGSKNTPRFDGAELLSELGSRWDLLGFSIKRYASCATTHGSVDCIRTLLSDHPDQMKDVSRIAKITIYMPEVARKRAAFAPERPITAIAAQMSAPYAVAVALLDGDVTPHQFATELLGRDAIWEIMPKVTCTTSEEFYHTWAHKAVVEFDDGTSVTSTIKAPTGVDPALTNEGIVDKFRTVTKGVITEERQRAIEKFILNLEDVEDVNVALKALLDEETVNVIA</sequence>
<name>A0A1L9R793_ASPWE</name>
<dbReference type="Proteomes" id="UP000184383">
    <property type="component" value="Unassembled WGS sequence"/>
</dbReference>
<evidence type="ECO:0008006" key="7">
    <source>
        <dbReference type="Google" id="ProtNLM"/>
    </source>
</evidence>
<dbReference type="GeneID" id="63747997"/>
<dbReference type="InterPro" id="IPR045336">
    <property type="entry name" value="MmgE_PrpD_N"/>
</dbReference>
<dbReference type="InterPro" id="IPR042188">
    <property type="entry name" value="MmgE/PrpD_sf_2"/>
</dbReference>
<dbReference type="InterPro" id="IPR005656">
    <property type="entry name" value="MmgE_PrpD"/>
</dbReference>
<dbReference type="InterPro" id="IPR036148">
    <property type="entry name" value="MmgE/PrpD_sf"/>
</dbReference>
<dbReference type="EMBL" id="KV878215">
    <property type="protein sequence ID" value="OJJ31702.1"/>
    <property type="molecule type" value="Genomic_DNA"/>
</dbReference>
<keyword evidence="6" id="KW-1185">Reference proteome</keyword>
<feature type="domain" description="MmgE/PrpD C-terminal" evidence="3">
    <location>
        <begin position="287"/>
        <end position="457"/>
    </location>
</feature>
<dbReference type="PANTHER" id="PTHR16943">
    <property type="entry name" value="2-METHYLCITRATE DEHYDRATASE-RELATED"/>
    <property type="match status" value="1"/>
</dbReference>
<protein>
    <recommendedName>
        <fullName evidence="7">MmgE/PrpD family protein</fullName>
    </recommendedName>
</protein>
<evidence type="ECO:0000256" key="1">
    <source>
        <dbReference type="ARBA" id="ARBA00006174"/>
    </source>
</evidence>
<evidence type="ECO:0000313" key="5">
    <source>
        <dbReference type="EMBL" id="OJJ31702.1"/>
    </source>
</evidence>
<evidence type="ECO:0000313" key="4">
    <source>
        <dbReference type="EMBL" id="OJJ30779.1"/>
    </source>
</evidence>
<feature type="domain" description="MmgE/PrpD N-terminal" evidence="2">
    <location>
        <begin position="18"/>
        <end position="257"/>
    </location>
</feature>
<dbReference type="Gene3D" id="3.30.1330.120">
    <property type="entry name" value="2-methylcitrate dehydratase PrpD"/>
    <property type="match status" value="1"/>
</dbReference>
<gene>
    <name evidence="4" type="ORF">ASPWEDRAFT_186768</name>
    <name evidence="5" type="ORF">ASPWEDRAFT_43655</name>
</gene>
<reference evidence="6" key="2">
    <citation type="journal article" date="2017" name="Genome Biol.">
        <title>Comparative genomics reveals high biological diversity and specific adaptations in the industrially and medically important fungal genus Aspergillus.</title>
        <authorList>
            <person name="de Vries R.P."/>
            <person name="Riley R."/>
            <person name="Wiebenga A."/>
            <person name="Aguilar-Osorio G."/>
            <person name="Amillis S."/>
            <person name="Uchima C.A."/>
            <person name="Anderluh G."/>
            <person name="Asadollahi M."/>
            <person name="Askin M."/>
            <person name="Barry K."/>
            <person name="Battaglia E."/>
            <person name="Bayram O."/>
            <person name="Benocci T."/>
            <person name="Braus-Stromeyer S.A."/>
            <person name="Caldana C."/>
            <person name="Canovas D."/>
            <person name="Cerqueira G.C."/>
            <person name="Chen F."/>
            <person name="Chen W."/>
            <person name="Choi C."/>
            <person name="Clum A."/>
            <person name="Dos Santos R.A."/>
            <person name="Damasio A.R."/>
            <person name="Diallinas G."/>
            <person name="Emri T."/>
            <person name="Fekete E."/>
            <person name="Flipphi M."/>
            <person name="Freyberg S."/>
            <person name="Gallo A."/>
            <person name="Gournas C."/>
            <person name="Habgood R."/>
            <person name="Hainaut M."/>
            <person name="Harispe M.L."/>
            <person name="Henrissat B."/>
            <person name="Hilden K.S."/>
            <person name="Hope R."/>
            <person name="Hossain A."/>
            <person name="Karabika E."/>
            <person name="Karaffa L."/>
            <person name="Karanyi Z."/>
            <person name="Krasevec N."/>
            <person name="Kuo A."/>
            <person name="Kusch H."/>
            <person name="LaButti K."/>
            <person name="Lagendijk E.L."/>
            <person name="Lapidus A."/>
            <person name="Levasseur A."/>
            <person name="Lindquist E."/>
            <person name="Lipzen A."/>
            <person name="Logrieco A.F."/>
            <person name="MacCabe A."/>
            <person name="Maekelae M.R."/>
            <person name="Malavazi I."/>
            <person name="Melin P."/>
            <person name="Meyer V."/>
            <person name="Mielnichuk N."/>
            <person name="Miskei M."/>
            <person name="Molnar A.P."/>
            <person name="Mule G."/>
            <person name="Ngan C.Y."/>
            <person name="Orejas M."/>
            <person name="Orosz E."/>
            <person name="Ouedraogo J.P."/>
            <person name="Overkamp K.M."/>
            <person name="Park H.-S."/>
            <person name="Perrone G."/>
            <person name="Piumi F."/>
            <person name="Punt P.J."/>
            <person name="Ram A.F."/>
            <person name="Ramon A."/>
            <person name="Rauscher S."/>
            <person name="Record E."/>
            <person name="Riano-Pachon D.M."/>
            <person name="Robert V."/>
            <person name="Roehrig J."/>
            <person name="Ruller R."/>
            <person name="Salamov A."/>
            <person name="Salih N.S."/>
            <person name="Samson R.A."/>
            <person name="Sandor E."/>
            <person name="Sanguinetti M."/>
            <person name="Schuetze T."/>
            <person name="Sepcic K."/>
            <person name="Shelest E."/>
            <person name="Sherlock G."/>
            <person name="Sophianopoulou V."/>
            <person name="Squina F.M."/>
            <person name="Sun H."/>
            <person name="Susca A."/>
            <person name="Todd R.B."/>
            <person name="Tsang A."/>
            <person name="Unkles S.E."/>
            <person name="van de Wiele N."/>
            <person name="van Rossen-Uffink D."/>
            <person name="Oliveira J.V."/>
            <person name="Vesth T.C."/>
            <person name="Visser J."/>
            <person name="Yu J.-H."/>
            <person name="Zhou M."/>
            <person name="Andersen M.R."/>
            <person name="Archer D.B."/>
            <person name="Baker S.E."/>
            <person name="Benoit I."/>
            <person name="Brakhage A.A."/>
            <person name="Braus G.H."/>
            <person name="Fischer R."/>
            <person name="Frisvad J.C."/>
            <person name="Goldman G.H."/>
            <person name="Houbraken J."/>
            <person name="Oakley B."/>
            <person name="Pocsi I."/>
            <person name="Scazzocchio C."/>
            <person name="Seiboth B."/>
            <person name="vanKuyk P.A."/>
            <person name="Wortman J."/>
            <person name="Dyer P.S."/>
            <person name="Grigoriev I.V."/>
        </authorList>
    </citation>
    <scope>NUCLEOTIDE SEQUENCE [LARGE SCALE GENOMIC DNA]</scope>
    <source>
        <strain evidence="6">DTO 134E9</strain>
    </source>
</reference>
<dbReference type="AlphaFoldDB" id="A0A1L9R793"/>
<dbReference type="EMBL" id="KV878216">
    <property type="protein sequence ID" value="OJJ30779.1"/>
    <property type="molecule type" value="Genomic_DNA"/>
</dbReference>
<dbReference type="Gene3D" id="1.10.4100.10">
    <property type="entry name" value="2-methylcitrate dehydratase PrpD"/>
    <property type="match status" value="1"/>
</dbReference>
<dbReference type="GO" id="GO:0016829">
    <property type="term" value="F:lyase activity"/>
    <property type="evidence" value="ECO:0007669"/>
    <property type="project" value="InterPro"/>
</dbReference>
<proteinExistence type="inferred from homology"/>
<evidence type="ECO:0000259" key="2">
    <source>
        <dbReference type="Pfam" id="PF03972"/>
    </source>
</evidence>
<dbReference type="VEuPathDB" id="FungiDB:ASPWEDRAFT_186768"/>
<dbReference type="STRING" id="1073089.A0A1L9R793"/>
<evidence type="ECO:0000259" key="3">
    <source>
        <dbReference type="Pfam" id="PF19305"/>
    </source>
</evidence>
<dbReference type="Pfam" id="PF03972">
    <property type="entry name" value="MmgE_PrpD_N"/>
    <property type="match status" value="1"/>
</dbReference>
<accession>A0A1L9R793</accession>
<dbReference type="RefSeq" id="XP_040684456.1">
    <property type="nucleotide sequence ID" value="XM_040832149.1"/>
</dbReference>
<dbReference type="OrthoDB" id="10267976at2759"/>
<dbReference type="SUPFAM" id="SSF103378">
    <property type="entry name" value="2-methylcitrate dehydratase PrpD"/>
    <property type="match status" value="1"/>
</dbReference>
<evidence type="ECO:0000313" key="6">
    <source>
        <dbReference type="Proteomes" id="UP000184383"/>
    </source>
</evidence>
<comment type="similarity">
    <text evidence="1">Belongs to the PrpD family.</text>
</comment>
<dbReference type="PANTHER" id="PTHR16943:SF8">
    <property type="entry name" value="2-METHYLCITRATE DEHYDRATASE"/>
    <property type="match status" value="1"/>
</dbReference>
<dbReference type="Pfam" id="PF19305">
    <property type="entry name" value="MmgE_PrpD_C"/>
    <property type="match status" value="1"/>
</dbReference>
<dbReference type="InterPro" id="IPR045337">
    <property type="entry name" value="MmgE_PrpD_C"/>
</dbReference>
<reference evidence="4" key="1">
    <citation type="submission" date="2015-09" db="EMBL/GenBank/DDBJ databases">
        <title>Genomic diversity in the industrially and medically important fungal genus Aspergillus.</title>
        <authorList>
            <consortium name="DOE Joint Genome Institute"/>
            <person name="Riley R."/>
            <person name="Labutti K."/>
            <person name="Clum A."/>
            <person name="Sun H."/>
            <person name="Wiebenga A."/>
            <person name="De Vries R.P."/>
            <person name="Grigoriev I.V."/>
        </authorList>
    </citation>
    <scope>NUCLEOTIDE SEQUENCE [LARGE SCALE GENOMIC DNA]</scope>
    <source>
        <strain evidence="4">DTO 134E9</strain>
    </source>
</reference>
<organism evidence="4 6">
    <name type="scientific">Aspergillus wentii DTO 134E9</name>
    <dbReference type="NCBI Taxonomy" id="1073089"/>
    <lineage>
        <taxon>Eukaryota</taxon>
        <taxon>Fungi</taxon>
        <taxon>Dikarya</taxon>
        <taxon>Ascomycota</taxon>
        <taxon>Pezizomycotina</taxon>
        <taxon>Eurotiomycetes</taxon>
        <taxon>Eurotiomycetidae</taxon>
        <taxon>Eurotiales</taxon>
        <taxon>Aspergillaceae</taxon>
        <taxon>Aspergillus</taxon>
        <taxon>Aspergillus subgen. Cremei</taxon>
    </lineage>
</organism>
<dbReference type="InterPro" id="IPR042183">
    <property type="entry name" value="MmgE/PrpD_sf_1"/>
</dbReference>